<reference evidence="9" key="1">
    <citation type="submission" date="2021-02" db="EMBL/GenBank/DDBJ databases">
        <authorList>
            <person name="Nowell W R."/>
        </authorList>
    </citation>
    <scope>NUCLEOTIDE SEQUENCE</scope>
</reference>
<dbReference type="InterPro" id="IPR008166">
    <property type="entry name" value="Glyco_transf_92"/>
</dbReference>
<organism evidence="9 11">
    <name type="scientific">Didymodactylos carnosus</name>
    <dbReference type="NCBI Taxonomy" id="1234261"/>
    <lineage>
        <taxon>Eukaryota</taxon>
        <taxon>Metazoa</taxon>
        <taxon>Spiralia</taxon>
        <taxon>Gnathifera</taxon>
        <taxon>Rotifera</taxon>
        <taxon>Eurotatoria</taxon>
        <taxon>Bdelloidea</taxon>
        <taxon>Philodinida</taxon>
        <taxon>Philodinidae</taxon>
        <taxon>Didymodactylos</taxon>
    </lineage>
</organism>
<keyword evidence="5 8" id="KW-0812">Transmembrane</keyword>
<comment type="subcellular location">
    <subcellularLocation>
        <location evidence="1">Membrane</location>
        <topology evidence="1">Single-pass membrane protein</topology>
    </subcellularLocation>
</comment>
<keyword evidence="4 8" id="KW-0808">Transferase</keyword>
<evidence type="ECO:0000313" key="10">
    <source>
        <dbReference type="EMBL" id="CAF4270683.1"/>
    </source>
</evidence>
<evidence type="ECO:0000256" key="5">
    <source>
        <dbReference type="ARBA" id="ARBA00022692"/>
    </source>
</evidence>
<dbReference type="AlphaFoldDB" id="A0A815JDZ1"/>
<evidence type="ECO:0000256" key="1">
    <source>
        <dbReference type="ARBA" id="ARBA00004167"/>
    </source>
</evidence>
<dbReference type="Proteomes" id="UP000681722">
    <property type="component" value="Unassembled WGS sequence"/>
</dbReference>
<dbReference type="EC" id="2.4.1.-" evidence="8"/>
<dbReference type="EMBL" id="CAJNOQ010016291">
    <property type="protein sequence ID" value="CAF1378224.1"/>
    <property type="molecule type" value="Genomic_DNA"/>
</dbReference>
<evidence type="ECO:0000256" key="7">
    <source>
        <dbReference type="ARBA" id="ARBA00023136"/>
    </source>
</evidence>
<dbReference type="Pfam" id="PF01697">
    <property type="entry name" value="Glyco_transf_92"/>
    <property type="match status" value="1"/>
</dbReference>
<name>A0A815JDZ1_9BILA</name>
<keyword evidence="3 8" id="KW-0328">Glycosyltransferase</keyword>
<dbReference type="GO" id="GO:0016757">
    <property type="term" value="F:glycosyltransferase activity"/>
    <property type="evidence" value="ECO:0007669"/>
    <property type="project" value="UniProtKB-UniRule"/>
</dbReference>
<evidence type="ECO:0000256" key="6">
    <source>
        <dbReference type="ARBA" id="ARBA00022989"/>
    </source>
</evidence>
<dbReference type="PANTHER" id="PTHR21461:SF83">
    <property type="entry name" value="GLYCOSYLTRANSFERASE FAMILY 92 PROTEIN"/>
    <property type="match status" value="1"/>
</dbReference>
<dbReference type="EMBL" id="CAJOBC010079751">
    <property type="protein sequence ID" value="CAF4270683.1"/>
    <property type="molecule type" value="Genomic_DNA"/>
</dbReference>
<dbReference type="PANTHER" id="PTHR21461">
    <property type="entry name" value="GLYCOSYLTRANSFERASE FAMILY 92 PROTEIN"/>
    <property type="match status" value="1"/>
</dbReference>
<keyword evidence="7 8" id="KW-0472">Membrane</keyword>
<keyword evidence="6 8" id="KW-1133">Transmembrane helix</keyword>
<dbReference type="GO" id="GO:0005737">
    <property type="term" value="C:cytoplasm"/>
    <property type="evidence" value="ECO:0007669"/>
    <property type="project" value="TreeGrafter"/>
</dbReference>
<evidence type="ECO:0000313" key="9">
    <source>
        <dbReference type="EMBL" id="CAF1378224.1"/>
    </source>
</evidence>
<protein>
    <recommendedName>
        <fullName evidence="8">Glycosyltransferase family 92 protein</fullName>
        <ecNumber evidence="8">2.4.1.-</ecNumber>
    </recommendedName>
</protein>
<evidence type="ECO:0000256" key="4">
    <source>
        <dbReference type="ARBA" id="ARBA00022679"/>
    </source>
</evidence>
<keyword evidence="11" id="KW-1185">Reference proteome</keyword>
<proteinExistence type="inferred from homology"/>
<sequence>MTVDFPFGEKIKSNPVRKSLGSFLFRSFLKILFITVWIYLIFQFALHMRLRQENIEKKIDNSLIYDATRIIEKKEISNKSKFENKDEKKKCSKITHPKDLDLDHNNIYWQRFISSNGTYYLYHAFYDNRIVVGSSPLIRILSMIDRISPIPIYCLIWLNNTSNPIITSATYQYIWHPKWGNYRDEILQPFLISCPIPKEKYATRKERLPRSVTLFETNCTKLGNNLPIRNNRPLNGKKQSFAVCVKGLDFRSKDISVKLIEWIELLSLLGAEKIFFYEFDIHPNISQVLEYYQQQDKVHVEKLTLPSSQPNSPEIREKYLKEKMLNRRQNEVIPYNDCFYKNIYFYHYILLLDIDEVIMPLQHRTWLEMIQEIQRNWLKKNETYTSFSARHVYFLDLEGENSTEIDQFNEQLNIPPYLHMLTHIYRSSHYTKSGAYVKTFFDTEHVITLHNHFPLSCFRRCRAYEINITLAHLQHYRKGCVKALQKSCQTEHRLNRIRDTTIWRYKNDLIQRTSLTLKKLNFLI</sequence>
<evidence type="ECO:0000256" key="2">
    <source>
        <dbReference type="ARBA" id="ARBA00007647"/>
    </source>
</evidence>
<comment type="similarity">
    <text evidence="2 8">Belongs to the glycosyltransferase 92 family.</text>
</comment>
<feature type="transmembrane region" description="Helical" evidence="8">
    <location>
        <begin position="23"/>
        <end position="42"/>
    </location>
</feature>
<dbReference type="OrthoDB" id="2017643at2759"/>
<dbReference type="Proteomes" id="UP000663829">
    <property type="component" value="Unassembled WGS sequence"/>
</dbReference>
<gene>
    <name evidence="9" type="ORF">GPM918_LOCUS32201</name>
    <name evidence="10" type="ORF">SRO942_LOCUS32864</name>
</gene>
<dbReference type="GO" id="GO:0016020">
    <property type="term" value="C:membrane"/>
    <property type="evidence" value="ECO:0007669"/>
    <property type="project" value="UniProtKB-SubCell"/>
</dbReference>
<accession>A0A815JDZ1</accession>
<evidence type="ECO:0000256" key="3">
    <source>
        <dbReference type="ARBA" id="ARBA00022676"/>
    </source>
</evidence>
<evidence type="ECO:0000256" key="8">
    <source>
        <dbReference type="RuleBase" id="RU366017"/>
    </source>
</evidence>
<comment type="caution">
    <text evidence="9">The sequence shown here is derived from an EMBL/GenBank/DDBJ whole genome shotgun (WGS) entry which is preliminary data.</text>
</comment>
<evidence type="ECO:0000313" key="11">
    <source>
        <dbReference type="Proteomes" id="UP000663829"/>
    </source>
</evidence>